<dbReference type="InterPro" id="IPR040057">
    <property type="entry name" value="Spe-39"/>
</dbReference>
<dbReference type="GO" id="GO:0005769">
    <property type="term" value="C:early endosome"/>
    <property type="evidence" value="ECO:0007669"/>
    <property type="project" value="UniProtKB-SubCell"/>
</dbReference>
<feature type="region of interest" description="Disordered" evidence="9">
    <location>
        <begin position="86"/>
        <end position="136"/>
    </location>
</feature>
<keyword evidence="12" id="KW-1185">Reference proteome</keyword>
<dbReference type="GO" id="GO:0005770">
    <property type="term" value="C:late endosome"/>
    <property type="evidence" value="ECO:0007669"/>
    <property type="project" value="UniProtKB-SubCell"/>
</dbReference>
<feature type="domain" description="Vps16 C-terminal" evidence="10">
    <location>
        <begin position="202"/>
        <end position="303"/>
    </location>
</feature>
<organism evidence="11 12">
    <name type="scientific">Eptatretus burgeri</name>
    <name type="common">Inshore hagfish</name>
    <dbReference type="NCBI Taxonomy" id="7764"/>
    <lineage>
        <taxon>Eukaryota</taxon>
        <taxon>Metazoa</taxon>
        <taxon>Chordata</taxon>
        <taxon>Craniata</taxon>
        <taxon>Vertebrata</taxon>
        <taxon>Cyclostomata</taxon>
        <taxon>Myxini</taxon>
        <taxon>Myxiniformes</taxon>
        <taxon>Myxinidae</taxon>
        <taxon>Eptatretinae</taxon>
        <taxon>Eptatretus</taxon>
    </lineage>
</organism>
<dbReference type="Pfam" id="PF04840">
    <property type="entry name" value="Vps16_C"/>
    <property type="match status" value="1"/>
</dbReference>
<evidence type="ECO:0000256" key="1">
    <source>
        <dbReference type="ARBA" id="ARBA00004412"/>
    </source>
</evidence>
<reference evidence="11" key="1">
    <citation type="submission" date="2025-08" db="UniProtKB">
        <authorList>
            <consortium name="Ensembl"/>
        </authorList>
    </citation>
    <scope>IDENTIFICATION</scope>
</reference>
<feature type="compositionally biased region" description="Polar residues" evidence="9">
    <location>
        <begin position="92"/>
        <end position="105"/>
    </location>
</feature>
<name>A0A8C4NHS6_EPTBU</name>
<reference evidence="11" key="2">
    <citation type="submission" date="2025-09" db="UniProtKB">
        <authorList>
            <consortium name="Ensembl"/>
        </authorList>
    </citation>
    <scope>IDENTIFICATION</scope>
</reference>
<accession>A0A8C4NHS6</accession>
<evidence type="ECO:0000313" key="11">
    <source>
        <dbReference type="Ensembl" id="ENSEBUP00000003114.1"/>
    </source>
</evidence>
<dbReference type="GeneTree" id="ENSGT00390000013955"/>
<dbReference type="Ensembl" id="ENSEBUT00000003478.1">
    <property type="protein sequence ID" value="ENSEBUP00000003114.1"/>
    <property type="gene ID" value="ENSEBUG00000002278.1"/>
</dbReference>
<evidence type="ECO:0000256" key="2">
    <source>
        <dbReference type="ARBA" id="ARBA00004541"/>
    </source>
</evidence>
<dbReference type="Proteomes" id="UP000694388">
    <property type="component" value="Unplaced"/>
</dbReference>
<evidence type="ECO:0000256" key="8">
    <source>
        <dbReference type="ARBA" id="ARBA00031270"/>
    </source>
</evidence>
<evidence type="ECO:0000259" key="10">
    <source>
        <dbReference type="Pfam" id="PF04840"/>
    </source>
</evidence>
<dbReference type="PANTHER" id="PTHR13364">
    <property type="entry name" value="DEFECTIVE SPERMATOGENESIS PROTEIN 39"/>
    <property type="match status" value="1"/>
</dbReference>
<keyword evidence="6" id="KW-0968">Cytoplasmic vesicle</keyword>
<evidence type="ECO:0000313" key="12">
    <source>
        <dbReference type="Proteomes" id="UP000694388"/>
    </source>
</evidence>
<keyword evidence="5" id="KW-0967">Endosome</keyword>
<protein>
    <recommendedName>
        <fullName evidence="4">Spermatogenesis-defective protein 39 homolog</fullName>
    </recommendedName>
    <alternativeName>
        <fullName evidence="7">VPS33B-interacting protein in apical-basolateral polarity regulator</fullName>
    </alternativeName>
    <alternativeName>
        <fullName evidence="8">VPS33B-interacting protein in polarity and apical restriction</fullName>
    </alternativeName>
</protein>
<comment type="subcellular location">
    <subcellularLocation>
        <location evidence="2">Cytoplasmic vesicle</location>
    </subcellularLocation>
    <subcellularLocation>
        <location evidence="1">Early endosome</location>
    </subcellularLocation>
    <subcellularLocation>
        <location evidence="3">Late endosome</location>
    </subcellularLocation>
</comment>
<sequence length="548" mass="62422">MSKLAMEEDYWNSSKVKGFDFGDDIGQLTETKRTMGRMHIDFDDDLVSCVDMDVIDWSENVIKARRPGNERGTIPDPAFRHQEKFNTGLRRGSTSSQTTPSSLFSLGQPARVSGATTPLDSQKRHSVTPVGSSQSISDMCPVMDREQLSSSAPRDMDSLQAENARLTRLLHSGRICHAGTEETVWKMFKNQPYALEPFRCLRDKMNLLDHAVKLHDGNIITAILIYLKTSLRKEILFAELISRPTAVNHYVSLLRKQADERTLLELLTALGRTEEAALIEYKQHLTMRDPEKRLAFLKRCISLPFNSEDSMHIQNQYTLLDHQGIIEHNDKKVEAVGQLAIFKDHPRKASILFMPLVTTLFYCCFYHYGETEGTLSSPANLKKVFKISNKQYLWTALAARSQLHMWEDVNALLTSKGWFGGTKKKALIGFHRVVEIVSKSNAPFTMVNEFVGLVEDAETRLDLALKHKCHCVVIEVRVHRPVVYKLAEGAKSVWLDFLDPDGLFLTQLSLWSVHHTFTILQMVQQHLPSSKRTMFRYCTTCIFRPCAK</sequence>
<proteinExistence type="predicted"/>
<dbReference type="GO" id="GO:0007034">
    <property type="term" value="P:vacuolar transport"/>
    <property type="evidence" value="ECO:0007669"/>
    <property type="project" value="TreeGrafter"/>
</dbReference>
<dbReference type="InterPro" id="IPR006925">
    <property type="entry name" value="Vps16_C"/>
</dbReference>
<evidence type="ECO:0000256" key="3">
    <source>
        <dbReference type="ARBA" id="ARBA00004603"/>
    </source>
</evidence>
<evidence type="ECO:0000256" key="4">
    <source>
        <dbReference type="ARBA" id="ARBA00019368"/>
    </source>
</evidence>
<evidence type="ECO:0000256" key="6">
    <source>
        <dbReference type="ARBA" id="ARBA00023329"/>
    </source>
</evidence>
<dbReference type="GO" id="GO:0006886">
    <property type="term" value="P:intracellular protein transport"/>
    <property type="evidence" value="ECO:0007669"/>
    <property type="project" value="InterPro"/>
</dbReference>
<dbReference type="AlphaFoldDB" id="A0A8C4NHS6"/>
<evidence type="ECO:0000256" key="5">
    <source>
        <dbReference type="ARBA" id="ARBA00022753"/>
    </source>
</evidence>
<evidence type="ECO:0000256" key="9">
    <source>
        <dbReference type="SAM" id="MobiDB-lite"/>
    </source>
</evidence>
<dbReference type="PANTHER" id="PTHR13364:SF6">
    <property type="entry name" value="SPERMATOGENESIS-DEFECTIVE PROTEIN 39 HOMOLOG"/>
    <property type="match status" value="1"/>
</dbReference>
<evidence type="ECO:0000256" key="7">
    <source>
        <dbReference type="ARBA" id="ARBA00029984"/>
    </source>
</evidence>